<keyword evidence="11" id="KW-1185">Reference proteome</keyword>
<feature type="transmembrane region" description="Helical" evidence="8">
    <location>
        <begin position="220"/>
        <end position="240"/>
    </location>
</feature>
<dbReference type="PANTHER" id="PTHR11537:SF252">
    <property type="entry name" value="POTASSIUM VOLTAGE-GATED CHANNEL PROTEIN SHAW"/>
    <property type="match status" value="1"/>
</dbReference>
<dbReference type="RefSeq" id="XP_065648581.1">
    <property type="nucleotide sequence ID" value="XM_065792509.1"/>
</dbReference>
<comment type="subcellular location">
    <subcellularLocation>
        <location evidence="1">Membrane</location>
        <topology evidence="1">Multi-pass membrane protein</topology>
    </subcellularLocation>
</comment>
<evidence type="ECO:0000313" key="12">
    <source>
        <dbReference type="RefSeq" id="XP_065648581.1"/>
    </source>
</evidence>
<keyword evidence="6 8" id="KW-0472">Membrane</keyword>
<evidence type="ECO:0000256" key="4">
    <source>
        <dbReference type="ARBA" id="ARBA00022989"/>
    </source>
</evidence>
<evidence type="ECO:0000256" key="2">
    <source>
        <dbReference type="ARBA" id="ARBA00022448"/>
    </source>
</evidence>
<gene>
    <name evidence="12" type="primary">LOC124809004</name>
</gene>
<evidence type="ECO:0000313" key="11">
    <source>
        <dbReference type="Proteomes" id="UP001652625"/>
    </source>
</evidence>
<evidence type="ECO:0000256" key="5">
    <source>
        <dbReference type="ARBA" id="ARBA00023065"/>
    </source>
</evidence>
<feature type="transmembrane region" description="Helical" evidence="8">
    <location>
        <begin position="188"/>
        <end position="208"/>
    </location>
</feature>
<feature type="transmembrane region" description="Helical" evidence="8">
    <location>
        <begin position="158"/>
        <end position="176"/>
    </location>
</feature>
<accession>A0ABM4BHU2</accession>
<evidence type="ECO:0000256" key="3">
    <source>
        <dbReference type="ARBA" id="ARBA00022692"/>
    </source>
</evidence>
<keyword evidence="9" id="KW-0732">Signal</keyword>
<organism evidence="11 12">
    <name type="scientific">Hydra vulgaris</name>
    <name type="common">Hydra</name>
    <name type="synonym">Hydra attenuata</name>
    <dbReference type="NCBI Taxonomy" id="6087"/>
    <lineage>
        <taxon>Eukaryota</taxon>
        <taxon>Metazoa</taxon>
        <taxon>Cnidaria</taxon>
        <taxon>Hydrozoa</taxon>
        <taxon>Hydroidolina</taxon>
        <taxon>Anthoathecata</taxon>
        <taxon>Aplanulata</taxon>
        <taxon>Hydridae</taxon>
        <taxon>Hydra</taxon>
    </lineage>
</organism>
<dbReference type="InterPro" id="IPR013099">
    <property type="entry name" value="K_chnl_dom"/>
</dbReference>
<name>A0ABM4BHU2_HYDVU</name>
<sequence length="454" mass="51839">MFTKLISSKLLLTILTLAKYTNTESIDIIYWEIKPFIFRNSDGNISGIFPKMFSEGQYYCSKKKLLINYKKIIPSRKKFYELLLSNITHSNSEFSVVNDKNLVWLPENMFGNSQEYKKVWQMRTLPLIWSNGIAIIMPRYMISLPIKMLRGIYSCRQIIALTLMLSLLFGIIIWFAEYKSNKQFSKYFIAGTGTGVWWSLVSMTTVGYGDVVLRSIVGKVIASIWLFIGVIIACLTTATITKTIKGLEGLDIYAQKVSVLENSYELKVANENYAAQIFPVKSYNEALDMVRDGKVFAALINVDVAAWFQKEITNDSKSVPLRIVNIIPAKIETSILIPMNLSVNASYFIECMLKQKDEVLNRSNEHFRRFCQTETLYIDSITDMFKKSALYQLLLGIVIAILFLGLGMEIVMRKSKVDKNEIQSFNFLVDFPFAKVGLSKSVNKTYESMGGKFI</sequence>
<feature type="transmembrane region" description="Helical" evidence="8">
    <location>
        <begin position="389"/>
        <end position="411"/>
    </location>
</feature>
<evidence type="ECO:0000256" key="1">
    <source>
        <dbReference type="ARBA" id="ARBA00004141"/>
    </source>
</evidence>
<dbReference type="Gene3D" id="1.10.287.70">
    <property type="match status" value="1"/>
</dbReference>
<dbReference type="Proteomes" id="UP001652625">
    <property type="component" value="Chromosome 03"/>
</dbReference>
<evidence type="ECO:0000256" key="7">
    <source>
        <dbReference type="ARBA" id="ARBA00023303"/>
    </source>
</evidence>
<dbReference type="PANTHER" id="PTHR11537">
    <property type="entry name" value="VOLTAGE-GATED POTASSIUM CHANNEL"/>
    <property type="match status" value="1"/>
</dbReference>
<dbReference type="InterPro" id="IPR028325">
    <property type="entry name" value="VG_K_chnl"/>
</dbReference>
<dbReference type="PRINTS" id="PR00169">
    <property type="entry name" value="KCHANNEL"/>
</dbReference>
<keyword evidence="4 8" id="KW-1133">Transmembrane helix</keyword>
<evidence type="ECO:0000256" key="8">
    <source>
        <dbReference type="SAM" id="Phobius"/>
    </source>
</evidence>
<dbReference type="GeneID" id="124809004"/>
<proteinExistence type="predicted"/>
<reference evidence="12" key="1">
    <citation type="submission" date="2025-08" db="UniProtKB">
        <authorList>
            <consortium name="RefSeq"/>
        </authorList>
    </citation>
    <scope>IDENTIFICATION</scope>
</reference>
<keyword evidence="7" id="KW-0407">Ion channel</keyword>
<evidence type="ECO:0000259" key="10">
    <source>
        <dbReference type="Pfam" id="PF07885"/>
    </source>
</evidence>
<evidence type="ECO:0000256" key="6">
    <source>
        <dbReference type="ARBA" id="ARBA00023136"/>
    </source>
</evidence>
<protein>
    <submittedName>
        <fullName evidence="12">Uncharacterized protein LOC124809004</fullName>
    </submittedName>
</protein>
<dbReference type="SUPFAM" id="SSF53850">
    <property type="entry name" value="Periplasmic binding protein-like II"/>
    <property type="match status" value="1"/>
</dbReference>
<feature type="chain" id="PRO_5047512346" evidence="9">
    <location>
        <begin position="24"/>
        <end position="454"/>
    </location>
</feature>
<feature type="domain" description="Potassium channel" evidence="10">
    <location>
        <begin position="166"/>
        <end position="244"/>
    </location>
</feature>
<feature type="transmembrane region" description="Helical" evidence="8">
    <location>
        <begin position="127"/>
        <end position="146"/>
    </location>
</feature>
<dbReference type="Gene3D" id="3.40.190.10">
    <property type="entry name" value="Periplasmic binding protein-like II"/>
    <property type="match status" value="1"/>
</dbReference>
<keyword evidence="2" id="KW-0813">Transport</keyword>
<feature type="signal peptide" evidence="9">
    <location>
        <begin position="1"/>
        <end position="23"/>
    </location>
</feature>
<keyword evidence="3 8" id="KW-0812">Transmembrane</keyword>
<evidence type="ECO:0000256" key="9">
    <source>
        <dbReference type="SAM" id="SignalP"/>
    </source>
</evidence>
<keyword evidence="5" id="KW-0406">Ion transport</keyword>
<dbReference type="Pfam" id="PF07885">
    <property type="entry name" value="Ion_trans_2"/>
    <property type="match status" value="1"/>
</dbReference>
<dbReference type="SUPFAM" id="SSF81324">
    <property type="entry name" value="Voltage-gated potassium channels"/>
    <property type="match status" value="1"/>
</dbReference>